<protein>
    <submittedName>
        <fullName evidence="1">Uncharacterized protein</fullName>
    </submittedName>
</protein>
<gene>
    <name evidence="1" type="ORF">EVAR_53286_1</name>
</gene>
<dbReference type="AlphaFoldDB" id="A0A4C1Z1H3"/>
<comment type="caution">
    <text evidence="1">The sequence shown here is derived from an EMBL/GenBank/DDBJ whole genome shotgun (WGS) entry which is preliminary data.</text>
</comment>
<organism evidence="1 2">
    <name type="scientific">Eumeta variegata</name>
    <name type="common">Bagworm moth</name>
    <name type="synonym">Eumeta japonica</name>
    <dbReference type="NCBI Taxonomy" id="151549"/>
    <lineage>
        <taxon>Eukaryota</taxon>
        <taxon>Metazoa</taxon>
        <taxon>Ecdysozoa</taxon>
        <taxon>Arthropoda</taxon>
        <taxon>Hexapoda</taxon>
        <taxon>Insecta</taxon>
        <taxon>Pterygota</taxon>
        <taxon>Neoptera</taxon>
        <taxon>Endopterygota</taxon>
        <taxon>Lepidoptera</taxon>
        <taxon>Glossata</taxon>
        <taxon>Ditrysia</taxon>
        <taxon>Tineoidea</taxon>
        <taxon>Psychidae</taxon>
        <taxon>Oiketicinae</taxon>
        <taxon>Eumeta</taxon>
    </lineage>
</organism>
<accession>A0A4C1Z1H3</accession>
<proteinExistence type="predicted"/>
<sequence>MSSSANTLHVKNQDRADSSILARYDDATDSAVHRRQFTTNEWTSPATLTISGRAVATERSEASLAHRNVWDSILGTGEFDRRVFNSRRLKPLAPRLGVGAR</sequence>
<keyword evidence="2" id="KW-1185">Reference proteome</keyword>
<name>A0A4C1Z1H3_EUMVA</name>
<evidence type="ECO:0000313" key="2">
    <source>
        <dbReference type="Proteomes" id="UP000299102"/>
    </source>
</evidence>
<reference evidence="1 2" key="1">
    <citation type="journal article" date="2019" name="Commun. Biol.">
        <title>The bagworm genome reveals a unique fibroin gene that provides high tensile strength.</title>
        <authorList>
            <person name="Kono N."/>
            <person name="Nakamura H."/>
            <person name="Ohtoshi R."/>
            <person name="Tomita M."/>
            <person name="Numata K."/>
            <person name="Arakawa K."/>
        </authorList>
    </citation>
    <scope>NUCLEOTIDE SEQUENCE [LARGE SCALE GENOMIC DNA]</scope>
</reference>
<dbReference type="Proteomes" id="UP000299102">
    <property type="component" value="Unassembled WGS sequence"/>
</dbReference>
<evidence type="ECO:0000313" key="1">
    <source>
        <dbReference type="EMBL" id="GBP80445.1"/>
    </source>
</evidence>
<dbReference type="EMBL" id="BGZK01001463">
    <property type="protein sequence ID" value="GBP80445.1"/>
    <property type="molecule type" value="Genomic_DNA"/>
</dbReference>